<keyword evidence="2" id="KW-0812">Transmembrane</keyword>
<organism evidence="3 4">
    <name type="scientific">Aspergillus avenaceus</name>
    <dbReference type="NCBI Taxonomy" id="36643"/>
    <lineage>
        <taxon>Eukaryota</taxon>
        <taxon>Fungi</taxon>
        <taxon>Dikarya</taxon>
        <taxon>Ascomycota</taxon>
        <taxon>Pezizomycotina</taxon>
        <taxon>Eurotiomycetes</taxon>
        <taxon>Eurotiomycetidae</taxon>
        <taxon>Eurotiales</taxon>
        <taxon>Aspergillaceae</taxon>
        <taxon>Aspergillus</taxon>
        <taxon>Aspergillus subgen. Circumdati</taxon>
    </lineage>
</organism>
<dbReference type="AlphaFoldDB" id="A0A5N6U8U2"/>
<evidence type="ECO:0000256" key="2">
    <source>
        <dbReference type="SAM" id="Phobius"/>
    </source>
</evidence>
<keyword evidence="4" id="KW-1185">Reference proteome</keyword>
<proteinExistence type="predicted"/>
<gene>
    <name evidence="3" type="ORF">BDV25DRAFT_135343</name>
</gene>
<dbReference type="Proteomes" id="UP000325780">
    <property type="component" value="Unassembled WGS sequence"/>
</dbReference>
<feature type="transmembrane region" description="Helical" evidence="2">
    <location>
        <begin position="241"/>
        <end position="260"/>
    </location>
</feature>
<keyword evidence="2" id="KW-1133">Transmembrane helix</keyword>
<protein>
    <submittedName>
        <fullName evidence="3">Uncharacterized protein</fullName>
    </submittedName>
</protein>
<reference evidence="3 4" key="1">
    <citation type="submission" date="2019-04" db="EMBL/GenBank/DDBJ databases">
        <title>Friends and foes A comparative genomics study of 23 Aspergillus species from section Flavi.</title>
        <authorList>
            <consortium name="DOE Joint Genome Institute"/>
            <person name="Kjaerbolling I."/>
            <person name="Vesth T."/>
            <person name="Frisvad J.C."/>
            <person name="Nybo J.L."/>
            <person name="Theobald S."/>
            <person name="Kildgaard S."/>
            <person name="Isbrandt T."/>
            <person name="Kuo A."/>
            <person name="Sato A."/>
            <person name="Lyhne E.K."/>
            <person name="Kogle M.E."/>
            <person name="Wiebenga A."/>
            <person name="Kun R.S."/>
            <person name="Lubbers R.J."/>
            <person name="Makela M.R."/>
            <person name="Barry K."/>
            <person name="Chovatia M."/>
            <person name="Clum A."/>
            <person name="Daum C."/>
            <person name="Haridas S."/>
            <person name="He G."/>
            <person name="LaButti K."/>
            <person name="Lipzen A."/>
            <person name="Mondo S."/>
            <person name="Riley R."/>
            <person name="Salamov A."/>
            <person name="Simmons B.A."/>
            <person name="Magnuson J.K."/>
            <person name="Henrissat B."/>
            <person name="Mortensen U.H."/>
            <person name="Larsen T.O."/>
            <person name="Devries R.P."/>
            <person name="Grigoriev I.V."/>
            <person name="Machida M."/>
            <person name="Baker S.E."/>
            <person name="Andersen M.R."/>
        </authorList>
    </citation>
    <scope>NUCLEOTIDE SEQUENCE [LARGE SCALE GENOMIC DNA]</scope>
    <source>
        <strain evidence="3 4">IBT 18842</strain>
    </source>
</reference>
<name>A0A5N6U8U2_ASPAV</name>
<dbReference type="OrthoDB" id="4770059at2759"/>
<sequence length="317" mass="33917">MAALTVTGRVPATRTIVPLTSIFTPAPDCASRWTYIPQDVVSISRGLLLQNAVPSDTPCYPWGYHNTGRAEASMVLSPGYCPMGYTTAKMEAEAQKTTAICCRSNFTYYTERIQYSNGYQDFFAGCVSNLPQSSNIQASGDTRVTGPVTMWAQPITVMLHSTDMTLYTTPTASPIPVPAAIPIPNTSPTASRAEPTLSKLYSSSQTSTTAEPVPIPTSDAPIPTPPPAQEQPGLSAKAKGGIGAAASVALLAMVALVAYWRVLRIKNSLNESVDSTGMTRRISWSYYIWASCPGPLYDQKGQRVKVVRAGPPAELEA</sequence>
<feature type="region of interest" description="Disordered" evidence="1">
    <location>
        <begin position="186"/>
        <end position="236"/>
    </location>
</feature>
<keyword evidence="2" id="KW-0472">Membrane</keyword>
<accession>A0A5N6U8U2</accession>
<evidence type="ECO:0000313" key="3">
    <source>
        <dbReference type="EMBL" id="KAE8155006.1"/>
    </source>
</evidence>
<evidence type="ECO:0000313" key="4">
    <source>
        <dbReference type="Proteomes" id="UP000325780"/>
    </source>
</evidence>
<feature type="compositionally biased region" description="Polar residues" evidence="1">
    <location>
        <begin position="199"/>
        <end position="210"/>
    </location>
</feature>
<evidence type="ECO:0000256" key="1">
    <source>
        <dbReference type="SAM" id="MobiDB-lite"/>
    </source>
</evidence>
<dbReference type="EMBL" id="ML742025">
    <property type="protein sequence ID" value="KAE8155006.1"/>
    <property type="molecule type" value="Genomic_DNA"/>
</dbReference>